<dbReference type="Gene3D" id="1.10.443.10">
    <property type="entry name" value="Intergrase catalytic core"/>
    <property type="match status" value="1"/>
</dbReference>
<dbReference type="OrthoDB" id="864726at2"/>
<proteinExistence type="predicted"/>
<dbReference type="SUPFAM" id="SSF56349">
    <property type="entry name" value="DNA breaking-rejoining enzymes"/>
    <property type="match status" value="1"/>
</dbReference>
<feature type="domain" description="Tyr recombinase" evidence="5">
    <location>
        <begin position="351"/>
        <end position="536"/>
    </location>
</feature>
<dbReference type="InterPro" id="IPR013762">
    <property type="entry name" value="Integrase-like_cat_sf"/>
</dbReference>
<dbReference type="InterPro" id="IPR050090">
    <property type="entry name" value="Tyrosine_recombinase_XerCD"/>
</dbReference>
<dbReference type="GO" id="GO:0006310">
    <property type="term" value="P:DNA recombination"/>
    <property type="evidence" value="ECO:0007669"/>
    <property type="project" value="UniProtKB-KW"/>
</dbReference>
<dbReference type="PANTHER" id="PTHR30349">
    <property type="entry name" value="PHAGE INTEGRASE-RELATED"/>
    <property type="match status" value="1"/>
</dbReference>
<keyword evidence="3" id="KW-0233">DNA recombination</keyword>
<dbReference type="Proteomes" id="UP000233786">
    <property type="component" value="Unassembled WGS sequence"/>
</dbReference>
<evidence type="ECO:0000313" key="7">
    <source>
        <dbReference type="EMBL" id="PKW18674.1"/>
    </source>
</evidence>
<dbReference type="PROSITE" id="PS51257">
    <property type="entry name" value="PROKAR_LIPOPROTEIN"/>
    <property type="match status" value="1"/>
</dbReference>
<dbReference type="PANTHER" id="PTHR30349:SF81">
    <property type="entry name" value="TYROSINE RECOMBINASE XERC"/>
    <property type="match status" value="1"/>
</dbReference>
<dbReference type="PROSITE" id="PS51900">
    <property type="entry name" value="CB"/>
    <property type="match status" value="1"/>
</dbReference>
<gene>
    <name evidence="7" type="ORF">A8926_6790</name>
</gene>
<dbReference type="InterPro" id="IPR011010">
    <property type="entry name" value="DNA_brk_join_enz"/>
</dbReference>
<evidence type="ECO:0000256" key="1">
    <source>
        <dbReference type="ARBA" id="ARBA00022908"/>
    </source>
</evidence>
<dbReference type="InterPro" id="IPR004107">
    <property type="entry name" value="Integrase_SAM-like_N"/>
</dbReference>
<evidence type="ECO:0000256" key="2">
    <source>
        <dbReference type="ARBA" id="ARBA00023125"/>
    </source>
</evidence>
<dbReference type="CDD" id="cd00397">
    <property type="entry name" value="DNA_BRE_C"/>
    <property type="match status" value="1"/>
</dbReference>
<dbReference type="GO" id="GO:0003677">
    <property type="term" value="F:DNA binding"/>
    <property type="evidence" value="ECO:0007669"/>
    <property type="project" value="UniProtKB-UniRule"/>
</dbReference>
<evidence type="ECO:0000313" key="8">
    <source>
        <dbReference type="Proteomes" id="UP000233786"/>
    </source>
</evidence>
<keyword evidence="1" id="KW-0229">DNA integration</keyword>
<protein>
    <submittedName>
        <fullName evidence="7">Site-specific recombinase XerD</fullName>
    </submittedName>
</protein>
<evidence type="ECO:0000259" key="6">
    <source>
        <dbReference type="PROSITE" id="PS51900"/>
    </source>
</evidence>
<dbReference type="Gene3D" id="3.40.50.620">
    <property type="entry name" value="HUPs"/>
    <property type="match status" value="1"/>
</dbReference>
<dbReference type="InterPro" id="IPR002104">
    <property type="entry name" value="Integrase_catalytic"/>
</dbReference>
<dbReference type="InterPro" id="IPR010998">
    <property type="entry name" value="Integrase_recombinase_N"/>
</dbReference>
<reference evidence="7" key="1">
    <citation type="submission" date="2017-12" db="EMBL/GenBank/DDBJ databases">
        <title>Sequencing the genomes of 1000 Actinobacteria strains.</title>
        <authorList>
            <person name="Klenk H.-P."/>
        </authorList>
    </citation>
    <scope>NUCLEOTIDE SEQUENCE [LARGE SCALE GENOMIC DNA]</scope>
    <source>
        <strain evidence="7">DSM 44228</strain>
    </source>
</reference>
<organism evidence="7 8">
    <name type="scientific">Saccharopolyspora spinosa</name>
    <dbReference type="NCBI Taxonomy" id="60894"/>
    <lineage>
        <taxon>Bacteria</taxon>
        <taxon>Bacillati</taxon>
        <taxon>Actinomycetota</taxon>
        <taxon>Actinomycetes</taxon>
        <taxon>Pseudonocardiales</taxon>
        <taxon>Pseudonocardiaceae</taxon>
        <taxon>Saccharopolyspora</taxon>
    </lineage>
</organism>
<evidence type="ECO:0000256" key="3">
    <source>
        <dbReference type="ARBA" id="ARBA00023172"/>
    </source>
</evidence>
<name>A0A2N3Y6V9_SACSN</name>
<accession>A0A2N3Y6V9</accession>
<comment type="caution">
    <text evidence="7">The sequence shown here is derived from an EMBL/GenBank/DDBJ whole genome shotgun (WGS) entry which is preliminary data.</text>
</comment>
<keyword evidence="2 4" id="KW-0238">DNA-binding</keyword>
<keyword evidence="8" id="KW-1185">Reference proteome</keyword>
<dbReference type="Pfam" id="PF00589">
    <property type="entry name" value="Phage_integrase"/>
    <property type="match status" value="1"/>
</dbReference>
<dbReference type="PROSITE" id="PS51898">
    <property type="entry name" value="TYR_RECOMBINASE"/>
    <property type="match status" value="1"/>
</dbReference>
<feature type="domain" description="Core-binding (CB)" evidence="6">
    <location>
        <begin position="228"/>
        <end position="320"/>
    </location>
</feature>
<evidence type="ECO:0000256" key="4">
    <source>
        <dbReference type="PROSITE-ProRule" id="PRU01248"/>
    </source>
</evidence>
<dbReference type="InterPro" id="IPR044068">
    <property type="entry name" value="CB"/>
</dbReference>
<evidence type="ECO:0000259" key="5">
    <source>
        <dbReference type="PROSITE" id="PS51898"/>
    </source>
</evidence>
<dbReference type="Gene3D" id="1.10.150.130">
    <property type="match status" value="1"/>
</dbReference>
<sequence>MTHRTTAPTRDSSPALRLLSLGAGVQSTAVLLLACEGAIPQFDYALFADTGWEPRAVYANLKRLRAHARRFSIPVRTVSAGNIKTDALDPKHRFVSMPLHVLNTDGSKGLARRQCTSEYKIVPLKKAARQLLGYPHPKRVPTGVYAEQAIGISTDEVHRAKDADVRYLRNRFPLLELGWDRDTCVDYLATQGFGQTVKSACLGCLMWNLEELRCFFMITVHWEHFPLVSQHPEARRWLQFTANLGRSPNTVDAYGRSVEDHLAFCLTWGADPATARPDVVAGWIGDMLQRPNVRSGGIGLANATIQQRVIAVRSFYDFLVEEELRERNPVRRGQSSRHGGRAKQGLVRRVEKAPWIPNEPAWDRILRACEHEPVRNRLMVTFAYDGALRRQELVSLVAGDLEPAWSLIHLRAETTKSKRAREVSFGTTSAQLLVSYLRQRGQEFGRADGGLFLSHSRRNRGNPLGPASWSKIVAGIASQAGVPQLSTHTFRHLRLTDLARAGWTIDEIAQYAGHRDLSTTQKYIHLSGRELAAKMHKATRSLQADRERRLAALVEPW</sequence>
<dbReference type="STRING" id="994479.GCA_000194155_05253"/>
<dbReference type="Pfam" id="PF02899">
    <property type="entry name" value="Phage_int_SAM_1"/>
    <property type="match status" value="1"/>
</dbReference>
<dbReference type="GO" id="GO:0015074">
    <property type="term" value="P:DNA integration"/>
    <property type="evidence" value="ECO:0007669"/>
    <property type="project" value="UniProtKB-KW"/>
</dbReference>
<dbReference type="AlphaFoldDB" id="A0A2N3Y6V9"/>
<dbReference type="InterPro" id="IPR014729">
    <property type="entry name" value="Rossmann-like_a/b/a_fold"/>
</dbReference>
<dbReference type="EMBL" id="PJNB01000001">
    <property type="protein sequence ID" value="PKW18674.1"/>
    <property type="molecule type" value="Genomic_DNA"/>
</dbReference>
<dbReference type="SUPFAM" id="SSF52402">
    <property type="entry name" value="Adenine nucleotide alpha hydrolases-like"/>
    <property type="match status" value="1"/>
</dbReference>